<dbReference type="EMBL" id="DVML01000010">
    <property type="protein sequence ID" value="HIU22311.1"/>
    <property type="molecule type" value="Genomic_DNA"/>
</dbReference>
<keyword evidence="3" id="KW-0012">Acyltransferase</keyword>
<organism evidence="3 4">
    <name type="scientific">Candidatus Fimihabitans intestinipullorum</name>
    <dbReference type="NCBI Taxonomy" id="2840820"/>
    <lineage>
        <taxon>Bacteria</taxon>
        <taxon>Bacillati</taxon>
        <taxon>Mycoplasmatota</taxon>
        <taxon>Mycoplasmatota incertae sedis</taxon>
        <taxon>Candidatus Fimihabitans</taxon>
    </lineage>
</organism>
<feature type="transmembrane region" description="Helical" evidence="1">
    <location>
        <begin position="39"/>
        <end position="61"/>
    </location>
</feature>
<gene>
    <name evidence="3" type="ORF">IAD49_01880</name>
</gene>
<evidence type="ECO:0000259" key="2">
    <source>
        <dbReference type="Pfam" id="PF01757"/>
    </source>
</evidence>
<feature type="transmembrane region" description="Helical" evidence="1">
    <location>
        <begin position="210"/>
        <end position="231"/>
    </location>
</feature>
<reference evidence="3" key="1">
    <citation type="submission" date="2020-10" db="EMBL/GenBank/DDBJ databases">
        <authorList>
            <person name="Gilroy R."/>
        </authorList>
    </citation>
    <scope>NUCLEOTIDE SEQUENCE</scope>
    <source>
        <strain evidence="3">CHK197-8231</strain>
    </source>
</reference>
<protein>
    <submittedName>
        <fullName evidence="3">Acyltransferase</fullName>
    </submittedName>
</protein>
<keyword evidence="3" id="KW-0808">Transferase</keyword>
<name>A0A9D1L372_9BACT</name>
<feature type="transmembrane region" description="Helical" evidence="1">
    <location>
        <begin position="81"/>
        <end position="102"/>
    </location>
</feature>
<accession>A0A9D1L372</accession>
<dbReference type="AlphaFoldDB" id="A0A9D1L372"/>
<evidence type="ECO:0000313" key="3">
    <source>
        <dbReference type="EMBL" id="HIU22311.1"/>
    </source>
</evidence>
<proteinExistence type="predicted"/>
<feature type="transmembrane region" description="Helical" evidence="1">
    <location>
        <begin position="279"/>
        <end position="299"/>
    </location>
</feature>
<comment type="caution">
    <text evidence="3">The sequence shown here is derived from an EMBL/GenBank/DDBJ whole genome shotgun (WGS) entry which is preliminary data.</text>
</comment>
<dbReference type="InterPro" id="IPR002656">
    <property type="entry name" value="Acyl_transf_3_dom"/>
</dbReference>
<dbReference type="Proteomes" id="UP000824087">
    <property type="component" value="Unassembled WGS sequence"/>
</dbReference>
<feature type="domain" description="Acyltransferase 3" evidence="2">
    <location>
        <begin position="9"/>
        <end position="321"/>
    </location>
</feature>
<reference evidence="3" key="2">
    <citation type="journal article" date="2021" name="PeerJ">
        <title>Extensive microbial diversity within the chicken gut microbiome revealed by metagenomics and culture.</title>
        <authorList>
            <person name="Gilroy R."/>
            <person name="Ravi A."/>
            <person name="Getino M."/>
            <person name="Pursley I."/>
            <person name="Horton D.L."/>
            <person name="Alikhan N.F."/>
            <person name="Baker D."/>
            <person name="Gharbi K."/>
            <person name="Hall N."/>
            <person name="Watson M."/>
            <person name="Adriaenssens E.M."/>
            <person name="Foster-Nyarko E."/>
            <person name="Jarju S."/>
            <person name="Secka A."/>
            <person name="Antonio M."/>
            <person name="Oren A."/>
            <person name="Chaudhuri R.R."/>
            <person name="La Ragione R."/>
            <person name="Hildebrand F."/>
            <person name="Pallen M.J."/>
        </authorList>
    </citation>
    <scope>NUCLEOTIDE SEQUENCE</scope>
    <source>
        <strain evidence="3">CHK197-8231</strain>
    </source>
</reference>
<feature type="transmembrane region" description="Helical" evidence="1">
    <location>
        <begin position="155"/>
        <end position="173"/>
    </location>
</feature>
<dbReference type="Pfam" id="PF01757">
    <property type="entry name" value="Acyl_transf_3"/>
    <property type="match status" value="1"/>
</dbReference>
<dbReference type="GO" id="GO:0016747">
    <property type="term" value="F:acyltransferase activity, transferring groups other than amino-acyl groups"/>
    <property type="evidence" value="ECO:0007669"/>
    <property type="project" value="InterPro"/>
</dbReference>
<evidence type="ECO:0000313" key="4">
    <source>
        <dbReference type="Proteomes" id="UP000824087"/>
    </source>
</evidence>
<sequence length="354" mass="41710">MKKEAKQRNYNLDFLRGIATLCIIVIHTAWWSGQGYLPLWFSNLTLLIDVPVFIFISGISFHYVNSIVKNLKGLLGQWEKWLYFLFIYSLLLLIFFTEQFRIEDIFSQIVYVFPHQNNIEVVAGSIWYMLMYIKVTIICSILICAIQHYCKEDKLKVIGIVTMVMLMIFLYCATKNNLLFFDSYVSFYSFIYLLGYMLHHYQIKDKKQLFILIAGDVIIMVIVFLCLGIGINEIQNIKFPPSVAYLPFSLISILLFWYLKDHLQIKKENKINKIGKNAIFYYFSQGVSSSFIYYVYPYIPFQSIILKFVCMLTCNVILATIGAFFLDRSYHYLEKKINFQRICKLFLPIKKNSV</sequence>
<feature type="transmembrane region" description="Helical" evidence="1">
    <location>
        <begin position="179"/>
        <end position="198"/>
    </location>
</feature>
<feature type="transmembrane region" description="Helical" evidence="1">
    <location>
        <begin position="305"/>
        <end position="326"/>
    </location>
</feature>
<feature type="transmembrane region" description="Helical" evidence="1">
    <location>
        <begin position="12"/>
        <end position="33"/>
    </location>
</feature>
<evidence type="ECO:0000256" key="1">
    <source>
        <dbReference type="SAM" id="Phobius"/>
    </source>
</evidence>
<feature type="transmembrane region" description="Helical" evidence="1">
    <location>
        <begin position="122"/>
        <end position="143"/>
    </location>
</feature>
<keyword evidence="1" id="KW-0472">Membrane</keyword>
<keyword evidence="1" id="KW-0812">Transmembrane</keyword>
<feature type="transmembrane region" description="Helical" evidence="1">
    <location>
        <begin position="243"/>
        <end position="259"/>
    </location>
</feature>
<keyword evidence="1" id="KW-1133">Transmembrane helix</keyword>